<proteinExistence type="predicted"/>
<evidence type="ECO:0000313" key="1">
    <source>
        <dbReference type="EMBL" id="NYS26236.1"/>
    </source>
</evidence>
<dbReference type="Pfam" id="PF12318">
    <property type="entry name" value="FAD-SLDH"/>
    <property type="match status" value="1"/>
</dbReference>
<reference evidence="1 2" key="1">
    <citation type="journal article" date="2000" name="Arch. Microbiol.">
        <title>Rhodobaca bogoriensis gen. nov. and sp. nov., an alkaliphilic purple nonsulfur bacterium from African Rift Valley soda lakes.</title>
        <authorList>
            <person name="Milford A.D."/>
            <person name="Achenbach L.A."/>
            <person name="Jung D.O."/>
            <person name="Madigan M.T."/>
        </authorList>
    </citation>
    <scope>NUCLEOTIDE SEQUENCE [LARGE SCALE GENOMIC DNA]</scope>
    <source>
        <strain evidence="1 2">2376</strain>
    </source>
</reference>
<dbReference type="RefSeq" id="WP_179907032.1">
    <property type="nucleotide sequence ID" value="NZ_JACBXS010000037.1"/>
</dbReference>
<accession>A0A7Z0I1I4</accession>
<dbReference type="AlphaFoldDB" id="A0A7Z0I1I4"/>
<evidence type="ECO:0008006" key="3">
    <source>
        <dbReference type="Google" id="ProtNLM"/>
    </source>
</evidence>
<protein>
    <recommendedName>
        <fullName evidence="3">D-sorbitol dehydrogenase-like protein</fullName>
    </recommendedName>
</protein>
<keyword evidence="2" id="KW-1185">Reference proteome</keyword>
<comment type="caution">
    <text evidence="1">The sequence shown here is derived from an EMBL/GenBank/DDBJ whole genome shotgun (WGS) entry which is preliminary data.</text>
</comment>
<dbReference type="EMBL" id="JACBXS010000037">
    <property type="protein sequence ID" value="NYS26236.1"/>
    <property type="molecule type" value="Genomic_DNA"/>
</dbReference>
<sequence>MTPPTRRAVMGGMIVLYTLALARIALAQAPLTPLSGPITPDAFLDLSRRLTGHDDLSPVLGARILGVLTETGQAQPLRDLYLAVSEGGAMPPMEDADILHQILHGWYLGRITVGDRTHLTGFEETLMGRVTADILPLRSYCGGAMGFWAAPPATGPLPLREEGQ</sequence>
<organism evidence="1 2">
    <name type="scientific">Rhabdonatronobacter sediminivivens</name>
    <dbReference type="NCBI Taxonomy" id="2743469"/>
    <lineage>
        <taxon>Bacteria</taxon>
        <taxon>Pseudomonadati</taxon>
        <taxon>Pseudomonadota</taxon>
        <taxon>Alphaproteobacteria</taxon>
        <taxon>Rhodobacterales</taxon>
        <taxon>Paracoccaceae</taxon>
        <taxon>Rhabdonatronobacter</taxon>
    </lineage>
</organism>
<dbReference type="InterPro" id="IPR024651">
    <property type="entry name" value="FAD-SLDH_ssu"/>
</dbReference>
<dbReference type="Proteomes" id="UP000529417">
    <property type="component" value="Unassembled WGS sequence"/>
</dbReference>
<name>A0A7Z0I1I4_9RHOB</name>
<gene>
    <name evidence="1" type="ORF">HUK65_14695</name>
</gene>
<evidence type="ECO:0000313" key="2">
    <source>
        <dbReference type="Proteomes" id="UP000529417"/>
    </source>
</evidence>